<dbReference type="Proteomes" id="UP000823388">
    <property type="component" value="Chromosome 9K"/>
</dbReference>
<reference evidence="2" key="1">
    <citation type="submission" date="2020-05" db="EMBL/GenBank/DDBJ databases">
        <title>WGS assembly of Panicum virgatum.</title>
        <authorList>
            <person name="Lovell J.T."/>
            <person name="Jenkins J."/>
            <person name="Shu S."/>
            <person name="Juenger T.E."/>
            <person name="Schmutz J."/>
        </authorList>
    </citation>
    <scope>NUCLEOTIDE SEQUENCE</scope>
    <source>
        <strain evidence="2">AP13</strain>
    </source>
</reference>
<feature type="region of interest" description="Disordered" evidence="1">
    <location>
        <begin position="19"/>
        <end position="49"/>
    </location>
</feature>
<feature type="compositionally biased region" description="Low complexity" evidence="1">
    <location>
        <begin position="19"/>
        <end position="31"/>
    </location>
</feature>
<accession>A0A8T0NFQ7</accession>
<dbReference type="AlphaFoldDB" id="A0A8T0NFQ7"/>
<evidence type="ECO:0000256" key="1">
    <source>
        <dbReference type="SAM" id="MobiDB-lite"/>
    </source>
</evidence>
<organism evidence="2 3">
    <name type="scientific">Panicum virgatum</name>
    <name type="common">Blackwell switchgrass</name>
    <dbReference type="NCBI Taxonomy" id="38727"/>
    <lineage>
        <taxon>Eukaryota</taxon>
        <taxon>Viridiplantae</taxon>
        <taxon>Streptophyta</taxon>
        <taxon>Embryophyta</taxon>
        <taxon>Tracheophyta</taxon>
        <taxon>Spermatophyta</taxon>
        <taxon>Magnoliopsida</taxon>
        <taxon>Liliopsida</taxon>
        <taxon>Poales</taxon>
        <taxon>Poaceae</taxon>
        <taxon>PACMAD clade</taxon>
        <taxon>Panicoideae</taxon>
        <taxon>Panicodae</taxon>
        <taxon>Paniceae</taxon>
        <taxon>Panicinae</taxon>
        <taxon>Panicum</taxon>
        <taxon>Panicum sect. Hiantes</taxon>
    </lineage>
</organism>
<evidence type="ECO:0000313" key="3">
    <source>
        <dbReference type="Proteomes" id="UP000823388"/>
    </source>
</evidence>
<sequence>MSPSPPMPATLLSPATATLSALTSSWPRSPTTRPPPTSPSTSAREPLTLSPLRIIPLHPRPHLLRGGGGGGFGAADLAVLARSCPELADLDLRELLLKWCLWVTDLGLHLLEWQEGVRRRWRGAGKQRTRTPGERLGHHGHAGAGGAKGRSWRRCGRRTTACKGGRTRERAGGVRERGVRARWRGVTARQSCRAAGWGWRAG</sequence>
<name>A0A8T0NFQ7_PANVG</name>
<dbReference type="EMBL" id="CM029053">
    <property type="protein sequence ID" value="KAG2548851.1"/>
    <property type="molecule type" value="Genomic_DNA"/>
</dbReference>
<evidence type="ECO:0000313" key="2">
    <source>
        <dbReference type="EMBL" id="KAG2548851.1"/>
    </source>
</evidence>
<proteinExistence type="predicted"/>
<feature type="region of interest" description="Disordered" evidence="1">
    <location>
        <begin position="124"/>
        <end position="153"/>
    </location>
</feature>
<gene>
    <name evidence="2" type="ORF">PVAP13_9KG202485</name>
</gene>
<keyword evidence="3" id="KW-1185">Reference proteome</keyword>
<protein>
    <submittedName>
        <fullName evidence="2">Uncharacterized protein</fullName>
    </submittedName>
</protein>
<comment type="caution">
    <text evidence="2">The sequence shown here is derived from an EMBL/GenBank/DDBJ whole genome shotgun (WGS) entry which is preliminary data.</text>
</comment>